<name>A0A8S0U1A3_OLEEU</name>
<dbReference type="Pfam" id="PF00201">
    <property type="entry name" value="UDPGT"/>
    <property type="match status" value="1"/>
</dbReference>
<feature type="coiled-coil region" evidence="4">
    <location>
        <begin position="233"/>
        <end position="261"/>
    </location>
</feature>
<dbReference type="GO" id="GO:0008194">
    <property type="term" value="F:UDP-glycosyltransferase activity"/>
    <property type="evidence" value="ECO:0007669"/>
    <property type="project" value="InterPro"/>
</dbReference>
<dbReference type="FunFam" id="3.40.50.2000:FF:000060">
    <property type="entry name" value="Glycosyltransferase"/>
    <property type="match status" value="1"/>
</dbReference>
<dbReference type="EMBL" id="CACTIH010007388">
    <property type="protein sequence ID" value="CAA3012060.1"/>
    <property type="molecule type" value="Genomic_DNA"/>
</dbReference>
<evidence type="ECO:0000256" key="2">
    <source>
        <dbReference type="ARBA" id="ARBA00022676"/>
    </source>
</evidence>
<evidence type="ECO:0000256" key="4">
    <source>
        <dbReference type="SAM" id="Coils"/>
    </source>
</evidence>
<dbReference type="GO" id="GO:0016138">
    <property type="term" value="P:glycoside biosynthetic process"/>
    <property type="evidence" value="ECO:0007669"/>
    <property type="project" value="UniProtKB-ARBA"/>
</dbReference>
<keyword evidence="3" id="KW-0808">Transferase</keyword>
<dbReference type="AlphaFoldDB" id="A0A8S0U1A3"/>
<organism evidence="5 6">
    <name type="scientific">Olea europaea subsp. europaea</name>
    <dbReference type="NCBI Taxonomy" id="158383"/>
    <lineage>
        <taxon>Eukaryota</taxon>
        <taxon>Viridiplantae</taxon>
        <taxon>Streptophyta</taxon>
        <taxon>Embryophyta</taxon>
        <taxon>Tracheophyta</taxon>
        <taxon>Spermatophyta</taxon>
        <taxon>Magnoliopsida</taxon>
        <taxon>eudicotyledons</taxon>
        <taxon>Gunneridae</taxon>
        <taxon>Pentapetalae</taxon>
        <taxon>asterids</taxon>
        <taxon>lamiids</taxon>
        <taxon>Lamiales</taxon>
        <taxon>Oleaceae</taxon>
        <taxon>Oleeae</taxon>
        <taxon>Olea</taxon>
    </lineage>
</organism>
<comment type="similarity">
    <text evidence="1">Belongs to the UDP-glycosyltransferase family.</text>
</comment>
<dbReference type="Gene3D" id="3.40.50.2000">
    <property type="entry name" value="Glycogen Phosphorylase B"/>
    <property type="match status" value="2"/>
</dbReference>
<dbReference type="CDD" id="cd03784">
    <property type="entry name" value="GT1_Gtf-like"/>
    <property type="match status" value="1"/>
</dbReference>
<gene>
    <name evidence="5" type="ORF">OLEA9_A103122</name>
</gene>
<sequence length="276" mass="30772">MPTLMQAFQMSSSSFSSIINNLKPDLLIYDAFQPWAPKLASSQGIPAVHFSTSGATIMSFFHHNYTHGDADFPFPAIYQRDHEEKDMKARRESIKGKDAAKEGLELINVNFIWVVRFPAENAVGIDESLPEGFLERVKERGKILQGWAPQTEILAHSNIGGFASHCGWSTVIESIYFAVPLIAMPLKLDQPINARLVVDGGAAMEVLRDDDGLFMAEEVAKAIKTTILEKNDGECLRAKAMELTQKMKNEEEEAMNEAADQLWRICTKNHDVVQSS</sequence>
<evidence type="ECO:0000313" key="6">
    <source>
        <dbReference type="Proteomes" id="UP000594638"/>
    </source>
</evidence>
<keyword evidence="6" id="KW-1185">Reference proteome</keyword>
<reference evidence="5 6" key="1">
    <citation type="submission" date="2019-12" db="EMBL/GenBank/DDBJ databases">
        <authorList>
            <person name="Alioto T."/>
            <person name="Alioto T."/>
            <person name="Gomez Garrido J."/>
        </authorList>
    </citation>
    <scope>NUCLEOTIDE SEQUENCE [LARGE SCALE GENOMIC DNA]</scope>
</reference>
<evidence type="ECO:0000256" key="1">
    <source>
        <dbReference type="ARBA" id="ARBA00009995"/>
    </source>
</evidence>
<dbReference type="Gramene" id="OE9A103122T1">
    <property type="protein sequence ID" value="OE9A103122C1"/>
    <property type="gene ID" value="OE9A103122"/>
</dbReference>
<keyword evidence="2" id="KW-0328">Glycosyltransferase</keyword>
<dbReference type="OrthoDB" id="5835829at2759"/>
<dbReference type="Proteomes" id="UP000594638">
    <property type="component" value="Unassembled WGS sequence"/>
</dbReference>
<protein>
    <submittedName>
        <fullName evidence="5">Beta-D-glucosyl crocetin beta-1,6-glucosyltransferase-like</fullName>
    </submittedName>
</protein>
<evidence type="ECO:0000313" key="5">
    <source>
        <dbReference type="EMBL" id="CAA3012060.1"/>
    </source>
</evidence>
<evidence type="ECO:0000256" key="3">
    <source>
        <dbReference type="ARBA" id="ARBA00022679"/>
    </source>
</evidence>
<accession>A0A8S0U1A3</accession>
<dbReference type="PANTHER" id="PTHR48044:SF82">
    <property type="entry name" value="GLYCOSYLTRANSFERASE"/>
    <property type="match status" value="1"/>
</dbReference>
<dbReference type="PANTHER" id="PTHR48044">
    <property type="entry name" value="GLYCOSYLTRANSFERASE"/>
    <property type="match status" value="1"/>
</dbReference>
<proteinExistence type="inferred from homology"/>
<dbReference type="InterPro" id="IPR002213">
    <property type="entry name" value="UDP_glucos_trans"/>
</dbReference>
<keyword evidence="4" id="KW-0175">Coiled coil</keyword>
<dbReference type="SUPFAM" id="SSF53756">
    <property type="entry name" value="UDP-Glycosyltransferase/glycogen phosphorylase"/>
    <property type="match status" value="1"/>
</dbReference>
<comment type="caution">
    <text evidence="5">The sequence shown here is derived from an EMBL/GenBank/DDBJ whole genome shotgun (WGS) entry which is preliminary data.</text>
</comment>